<gene>
    <name evidence="1" type="ORF">AVEN_39957_1</name>
</gene>
<accession>A0A4Y2JTL1</accession>
<organism evidence="1 2">
    <name type="scientific">Araneus ventricosus</name>
    <name type="common">Orbweaver spider</name>
    <name type="synonym">Epeira ventricosa</name>
    <dbReference type="NCBI Taxonomy" id="182803"/>
    <lineage>
        <taxon>Eukaryota</taxon>
        <taxon>Metazoa</taxon>
        <taxon>Ecdysozoa</taxon>
        <taxon>Arthropoda</taxon>
        <taxon>Chelicerata</taxon>
        <taxon>Arachnida</taxon>
        <taxon>Araneae</taxon>
        <taxon>Araneomorphae</taxon>
        <taxon>Entelegynae</taxon>
        <taxon>Araneoidea</taxon>
        <taxon>Araneidae</taxon>
        <taxon>Araneus</taxon>
    </lineage>
</organism>
<name>A0A4Y2JTL1_ARAVE</name>
<protein>
    <submittedName>
        <fullName evidence="1">Uncharacterized protein</fullName>
    </submittedName>
</protein>
<proteinExistence type="predicted"/>
<keyword evidence="2" id="KW-1185">Reference proteome</keyword>
<evidence type="ECO:0000313" key="2">
    <source>
        <dbReference type="Proteomes" id="UP000499080"/>
    </source>
</evidence>
<comment type="caution">
    <text evidence="1">The sequence shown here is derived from an EMBL/GenBank/DDBJ whole genome shotgun (WGS) entry which is preliminary data.</text>
</comment>
<dbReference type="AlphaFoldDB" id="A0A4Y2JTL1"/>
<reference evidence="1 2" key="1">
    <citation type="journal article" date="2019" name="Sci. Rep.">
        <title>Orb-weaving spider Araneus ventricosus genome elucidates the spidroin gene catalogue.</title>
        <authorList>
            <person name="Kono N."/>
            <person name="Nakamura H."/>
            <person name="Ohtoshi R."/>
            <person name="Moran D.A.P."/>
            <person name="Shinohara A."/>
            <person name="Yoshida Y."/>
            <person name="Fujiwara M."/>
            <person name="Mori M."/>
            <person name="Tomita M."/>
            <person name="Arakawa K."/>
        </authorList>
    </citation>
    <scope>NUCLEOTIDE SEQUENCE [LARGE SCALE GENOMIC DNA]</scope>
</reference>
<evidence type="ECO:0000313" key="1">
    <source>
        <dbReference type="EMBL" id="GBM92682.1"/>
    </source>
</evidence>
<dbReference type="EMBL" id="BGPR01003811">
    <property type="protein sequence ID" value="GBM92682.1"/>
    <property type="molecule type" value="Genomic_DNA"/>
</dbReference>
<dbReference type="Proteomes" id="UP000499080">
    <property type="component" value="Unassembled WGS sequence"/>
</dbReference>
<sequence>MFRHVEQRFIAKQSDIQNSGITAYKFYHLQGHPLSLRFRRTYGCHNYDRPSALTSELIENSSILFWINCPADVLQLCSLQSILFRDEKNSRTEPSAYYINDGVDIPNSKDAKKGSLRFKKKLGFSFF</sequence>